<reference evidence="3 4" key="1">
    <citation type="submission" date="2010-07" db="EMBL/GenBank/DDBJ databases">
        <authorList>
            <person name="Muzny D."/>
            <person name="Qin X."/>
            <person name="Deng J."/>
            <person name="Jiang H."/>
            <person name="Liu Y."/>
            <person name="Qu J."/>
            <person name="Song X.-Z."/>
            <person name="Zhang L."/>
            <person name="Thornton R."/>
            <person name="Coyle M."/>
            <person name="Francisco L."/>
            <person name="Jackson L."/>
            <person name="Javaid M."/>
            <person name="Korchina V."/>
            <person name="Kovar C."/>
            <person name="Mata R."/>
            <person name="Mathew T."/>
            <person name="Ngo R."/>
            <person name="Nguyen L."/>
            <person name="Nguyen N."/>
            <person name="Okwuonu G."/>
            <person name="Ongeri F."/>
            <person name="Pham C."/>
            <person name="Simmons D."/>
            <person name="Wilczek-Boney K."/>
            <person name="Hale W."/>
            <person name="Jakkamsetti A."/>
            <person name="Pham P."/>
            <person name="Ruth R."/>
            <person name="San Lucas F."/>
            <person name="Warren J."/>
            <person name="Zhang J."/>
            <person name="Zhao Z."/>
            <person name="Zhou C."/>
            <person name="Zhu D."/>
            <person name="Lee S."/>
            <person name="Bess C."/>
            <person name="Blankenburg K."/>
            <person name="Forbes L."/>
            <person name="Fu Q."/>
            <person name="Gubbala S."/>
            <person name="Hirani K."/>
            <person name="Jayaseelan J.C."/>
            <person name="Lara F."/>
            <person name="Munidasa M."/>
            <person name="Palculict T."/>
            <person name="Patil S."/>
            <person name="Pu L.-L."/>
            <person name="Saada N."/>
            <person name="Tang L."/>
            <person name="Weissenberger G."/>
            <person name="Zhu Y."/>
            <person name="Hemphill L."/>
            <person name="Shang Y."/>
            <person name="Youmans B."/>
            <person name="Ayvaz T."/>
            <person name="Ross M."/>
            <person name="Santibanez J."/>
            <person name="Aqrawi P."/>
            <person name="Gross S."/>
            <person name="Joshi V."/>
            <person name="Fowler G."/>
            <person name="Nazareth L."/>
            <person name="Reid J."/>
            <person name="Worley K."/>
            <person name="Petrosino J."/>
            <person name="Highlander S."/>
            <person name="Gibbs R."/>
        </authorList>
    </citation>
    <scope>NUCLEOTIDE SEQUENCE [LARGE SCALE GENOMIC DNA]</scope>
    <source>
        <strain evidence="3 4">ATCC BAA-1640</strain>
    </source>
</reference>
<keyword evidence="1" id="KW-0378">Hydrolase</keyword>
<sequence length="252" mass="29875">MLRSEFLEYIDTKVGEIPTWVIRPKEKRDKYKTIIFYHGWGSCRNNQVFRASIFASYGYQVILPEARYHGERGSLDYEKDEVKRDYFLRVLMHNIEESVSIYKAAIEEFNADEENIYVSGHSLGAITAGSIYTFNKKIKAALLFNGSMNWQKIVEDIKSLEDEKDWTLDRRYEFSLQMDPMIHIEDMENRPLFMIHGEEDDVVNPEYDREFYKVAKDSFDEGKLIYETFEKTTHQITTHMLERGINLLKEIE</sequence>
<dbReference type="PANTHER" id="PTHR22946:SF9">
    <property type="entry name" value="POLYKETIDE TRANSFERASE AF380"/>
    <property type="match status" value="1"/>
</dbReference>
<dbReference type="Gene3D" id="3.40.50.1820">
    <property type="entry name" value="alpha/beta hydrolase"/>
    <property type="match status" value="1"/>
</dbReference>
<dbReference type="OrthoDB" id="31158at2"/>
<gene>
    <name evidence="3" type="ORF">HMPREF9225_0719</name>
</gene>
<evidence type="ECO:0000259" key="2">
    <source>
        <dbReference type="Pfam" id="PF00326"/>
    </source>
</evidence>
<feature type="domain" description="Peptidase S9 prolyl oligopeptidase catalytic" evidence="2">
    <location>
        <begin position="50"/>
        <end position="238"/>
    </location>
</feature>
<name>E0NKN0_9FIRM</name>
<dbReference type="STRING" id="862517.HMPREF9225_0719"/>
<dbReference type="InterPro" id="IPR001375">
    <property type="entry name" value="Peptidase_S9_cat"/>
</dbReference>
<proteinExistence type="predicted"/>
<protein>
    <recommendedName>
        <fullName evidence="2">Peptidase S9 prolyl oligopeptidase catalytic domain-containing protein</fullName>
    </recommendedName>
</protein>
<dbReference type="HOGENOM" id="CLU_094948_0_0_9"/>
<dbReference type="EMBL" id="AEEH01000028">
    <property type="protein sequence ID" value="EFM25657.1"/>
    <property type="molecule type" value="Genomic_DNA"/>
</dbReference>
<dbReference type="Pfam" id="PF00326">
    <property type="entry name" value="Peptidase_S9"/>
    <property type="match status" value="1"/>
</dbReference>
<dbReference type="GO" id="GO:0052689">
    <property type="term" value="F:carboxylic ester hydrolase activity"/>
    <property type="evidence" value="ECO:0007669"/>
    <property type="project" value="UniProtKB-ARBA"/>
</dbReference>
<organism evidence="3 4">
    <name type="scientific">Peptoniphilus duerdenii ATCC BAA-1640</name>
    <dbReference type="NCBI Taxonomy" id="862517"/>
    <lineage>
        <taxon>Bacteria</taxon>
        <taxon>Bacillati</taxon>
        <taxon>Bacillota</taxon>
        <taxon>Tissierellia</taxon>
        <taxon>Tissierellales</taxon>
        <taxon>Peptoniphilaceae</taxon>
        <taxon>Peptoniphilus</taxon>
    </lineage>
</organism>
<dbReference type="AlphaFoldDB" id="E0NKN0"/>
<dbReference type="GO" id="GO:0006508">
    <property type="term" value="P:proteolysis"/>
    <property type="evidence" value="ECO:0007669"/>
    <property type="project" value="InterPro"/>
</dbReference>
<dbReference type="SUPFAM" id="SSF53474">
    <property type="entry name" value="alpha/beta-Hydrolases"/>
    <property type="match status" value="1"/>
</dbReference>
<dbReference type="eggNOG" id="COG1073">
    <property type="taxonomic scope" value="Bacteria"/>
</dbReference>
<evidence type="ECO:0000256" key="1">
    <source>
        <dbReference type="ARBA" id="ARBA00022801"/>
    </source>
</evidence>
<dbReference type="InterPro" id="IPR050261">
    <property type="entry name" value="FrsA_esterase"/>
</dbReference>
<evidence type="ECO:0000313" key="4">
    <source>
        <dbReference type="Proteomes" id="UP000003280"/>
    </source>
</evidence>
<keyword evidence="4" id="KW-1185">Reference proteome</keyword>
<dbReference type="PANTHER" id="PTHR22946">
    <property type="entry name" value="DIENELACTONE HYDROLASE DOMAIN-CONTAINING PROTEIN-RELATED"/>
    <property type="match status" value="1"/>
</dbReference>
<dbReference type="GO" id="GO:0008236">
    <property type="term" value="F:serine-type peptidase activity"/>
    <property type="evidence" value="ECO:0007669"/>
    <property type="project" value="InterPro"/>
</dbReference>
<comment type="caution">
    <text evidence="3">The sequence shown here is derived from an EMBL/GenBank/DDBJ whole genome shotgun (WGS) entry which is preliminary data.</text>
</comment>
<dbReference type="Proteomes" id="UP000003280">
    <property type="component" value="Unassembled WGS sequence"/>
</dbReference>
<accession>E0NKN0</accession>
<evidence type="ECO:0000313" key="3">
    <source>
        <dbReference type="EMBL" id="EFM25657.1"/>
    </source>
</evidence>
<dbReference type="RefSeq" id="WP_008901534.1">
    <property type="nucleotide sequence ID" value="NZ_GL397071.1"/>
</dbReference>
<dbReference type="InterPro" id="IPR029058">
    <property type="entry name" value="AB_hydrolase_fold"/>
</dbReference>